<sequence>MVSFSFSLKFFFLACMTAEALSLAIPSAEVVTSRELCNGALKKRQDPALVELQSRARGRSPRRPNTPEGGPVAGSSTGPGTANFNQQLNNRLQTVANNGRRPQGRRPRPHARPGTPVGGVTSGGPNMANFGAQLNVTQEDGSAGGLGGLIVDMGVLAHDQVQIEGQEEIDNRVEVEVEEMVVVMVDADLKEETAGAMAAVLKLSYEYAQAQQNVSTRQ</sequence>
<evidence type="ECO:0000256" key="2">
    <source>
        <dbReference type="SAM" id="SignalP"/>
    </source>
</evidence>
<feature type="compositionally biased region" description="Basic residues" evidence="1">
    <location>
        <begin position="102"/>
        <end position="111"/>
    </location>
</feature>
<dbReference type="EMBL" id="ML210235">
    <property type="protein sequence ID" value="TFK22665.1"/>
    <property type="molecule type" value="Genomic_DNA"/>
</dbReference>
<feature type="chain" id="PRO_5022902313" evidence="2">
    <location>
        <begin position="23"/>
        <end position="218"/>
    </location>
</feature>
<proteinExistence type="predicted"/>
<organism evidence="3 4">
    <name type="scientific">Coprinopsis marcescibilis</name>
    <name type="common">Agaric fungus</name>
    <name type="synonym">Psathyrella marcescibilis</name>
    <dbReference type="NCBI Taxonomy" id="230819"/>
    <lineage>
        <taxon>Eukaryota</taxon>
        <taxon>Fungi</taxon>
        <taxon>Dikarya</taxon>
        <taxon>Basidiomycota</taxon>
        <taxon>Agaricomycotina</taxon>
        <taxon>Agaricomycetes</taxon>
        <taxon>Agaricomycetidae</taxon>
        <taxon>Agaricales</taxon>
        <taxon>Agaricineae</taxon>
        <taxon>Psathyrellaceae</taxon>
        <taxon>Coprinopsis</taxon>
    </lineage>
</organism>
<gene>
    <name evidence="3" type="ORF">FA15DRAFT_757826</name>
</gene>
<protein>
    <submittedName>
        <fullName evidence="3">Uncharacterized protein</fullName>
    </submittedName>
</protein>
<keyword evidence="4" id="KW-1185">Reference proteome</keyword>
<name>A0A5C3KR75_COPMA</name>
<dbReference type="AlphaFoldDB" id="A0A5C3KR75"/>
<keyword evidence="2" id="KW-0732">Signal</keyword>
<feature type="region of interest" description="Disordered" evidence="1">
    <location>
        <begin position="48"/>
        <end position="85"/>
    </location>
</feature>
<feature type="compositionally biased region" description="Polar residues" evidence="1">
    <location>
        <begin position="74"/>
        <end position="85"/>
    </location>
</feature>
<reference evidence="3 4" key="1">
    <citation type="journal article" date="2019" name="Nat. Ecol. Evol.">
        <title>Megaphylogeny resolves global patterns of mushroom evolution.</title>
        <authorList>
            <person name="Varga T."/>
            <person name="Krizsan K."/>
            <person name="Foldi C."/>
            <person name="Dima B."/>
            <person name="Sanchez-Garcia M."/>
            <person name="Sanchez-Ramirez S."/>
            <person name="Szollosi G.J."/>
            <person name="Szarkandi J.G."/>
            <person name="Papp V."/>
            <person name="Albert L."/>
            <person name="Andreopoulos W."/>
            <person name="Angelini C."/>
            <person name="Antonin V."/>
            <person name="Barry K.W."/>
            <person name="Bougher N.L."/>
            <person name="Buchanan P."/>
            <person name="Buyck B."/>
            <person name="Bense V."/>
            <person name="Catcheside P."/>
            <person name="Chovatia M."/>
            <person name="Cooper J."/>
            <person name="Damon W."/>
            <person name="Desjardin D."/>
            <person name="Finy P."/>
            <person name="Geml J."/>
            <person name="Haridas S."/>
            <person name="Hughes K."/>
            <person name="Justo A."/>
            <person name="Karasinski D."/>
            <person name="Kautmanova I."/>
            <person name="Kiss B."/>
            <person name="Kocsube S."/>
            <person name="Kotiranta H."/>
            <person name="LaButti K.M."/>
            <person name="Lechner B.E."/>
            <person name="Liimatainen K."/>
            <person name="Lipzen A."/>
            <person name="Lukacs Z."/>
            <person name="Mihaltcheva S."/>
            <person name="Morgado L.N."/>
            <person name="Niskanen T."/>
            <person name="Noordeloos M.E."/>
            <person name="Ohm R.A."/>
            <person name="Ortiz-Santana B."/>
            <person name="Ovrebo C."/>
            <person name="Racz N."/>
            <person name="Riley R."/>
            <person name="Savchenko A."/>
            <person name="Shiryaev A."/>
            <person name="Soop K."/>
            <person name="Spirin V."/>
            <person name="Szebenyi C."/>
            <person name="Tomsovsky M."/>
            <person name="Tulloss R.E."/>
            <person name="Uehling J."/>
            <person name="Grigoriev I.V."/>
            <person name="Vagvolgyi C."/>
            <person name="Papp T."/>
            <person name="Martin F.M."/>
            <person name="Miettinen O."/>
            <person name="Hibbett D.S."/>
            <person name="Nagy L.G."/>
        </authorList>
    </citation>
    <scope>NUCLEOTIDE SEQUENCE [LARGE SCALE GENOMIC DNA]</scope>
    <source>
        <strain evidence="3 4">CBS 121175</strain>
    </source>
</reference>
<evidence type="ECO:0000256" key="1">
    <source>
        <dbReference type="SAM" id="MobiDB-lite"/>
    </source>
</evidence>
<evidence type="ECO:0000313" key="3">
    <source>
        <dbReference type="EMBL" id="TFK22665.1"/>
    </source>
</evidence>
<accession>A0A5C3KR75</accession>
<feature type="region of interest" description="Disordered" evidence="1">
    <location>
        <begin position="97"/>
        <end position="123"/>
    </location>
</feature>
<dbReference type="Proteomes" id="UP000307440">
    <property type="component" value="Unassembled WGS sequence"/>
</dbReference>
<evidence type="ECO:0000313" key="4">
    <source>
        <dbReference type="Proteomes" id="UP000307440"/>
    </source>
</evidence>
<feature type="signal peptide" evidence="2">
    <location>
        <begin position="1"/>
        <end position="22"/>
    </location>
</feature>